<comment type="caution">
    <text evidence="4">The sequence shown here is derived from an EMBL/GenBank/DDBJ whole genome shotgun (WGS) entry which is preliminary data.</text>
</comment>
<evidence type="ECO:0000259" key="3">
    <source>
        <dbReference type="Pfam" id="PF00561"/>
    </source>
</evidence>
<comment type="similarity">
    <text evidence="2">Belongs to the AB hydrolase superfamily. Epoxide hydrolase family.</text>
</comment>
<evidence type="ECO:0000313" key="5">
    <source>
        <dbReference type="Proteomes" id="UP000886653"/>
    </source>
</evidence>
<dbReference type="EMBL" id="MU167210">
    <property type="protein sequence ID" value="KAG0151939.1"/>
    <property type="molecule type" value="Genomic_DNA"/>
</dbReference>
<dbReference type="InterPro" id="IPR029058">
    <property type="entry name" value="AB_hydrolase_fold"/>
</dbReference>
<dbReference type="Gene3D" id="3.40.50.1820">
    <property type="entry name" value="alpha/beta hydrolase"/>
    <property type="match status" value="1"/>
</dbReference>
<keyword evidence="1" id="KW-0378">Hydrolase</keyword>
<gene>
    <name evidence="4" type="ORF">CROQUDRAFT_36025</name>
</gene>
<accession>A0A9P6NXE3</accession>
<evidence type="ECO:0000313" key="4">
    <source>
        <dbReference type="EMBL" id="KAG0151939.1"/>
    </source>
</evidence>
<sequence length="340" mass="38962">MKIADFTKKFVTISTGLTYSYIDQAPRENAAFRGTALCFHGFVSIEFSYGWRYQINDLSQRGYRVIVPDMLGYDKPMDNLKPYSFLAAVNAAVEVLEHEKIEGKVAILGHDWGGFVAWRFLQYQTDRVKCLVSLCTPPFPAAQAGEPRPTMDSIIQKIPSFGYQKWFSSEDGTDFINSHAREFIYMLYSHIWSDDWKPQKENWTLEGKMAEIFKKSQPELEKLPITSNELEEYIETFKKGGMRGPLSWYKTSEVNYEEEIAHKLGPTFPTNVPCFLLVAEHSGALPPSLTNPNLLKQLFPGENIKKEVLEGADHWLLQDSRVRDKVVKTVGDWVDEHVDN</sequence>
<evidence type="ECO:0000256" key="1">
    <source>
        <dbReference type="ARBA" id="ARBA00022801"/>
    </source>
</evidence>
<reference evidence="4" key="1">
    <citation type="submission" date="2013-11" db="EMBL/GenBank/DDBJ databases">
        <title>Genome sequence of the fusiform rust pathogen reveals effectors for host alternation and coevolution with pine.</title>
        <authorList>
            <consortium name="DOE Joint Genome Institute"/>
            <person name="Smith K."/>
            <person name="Pendleton A."/>
            <person name="Kubisiak T."/>
            <person name="Anderson C."/>
            <person name="Salamov A."/>
            <person name="Aerts A."/>
            <person name="Riley R."/>
            <person name="Clum A."/>
            <person name="Lindquist E."/>
            <person name="Ence D."/>
            <person name="Campbell M."/>
            <person name="Kronenberg Z."/>
            <person name="Feau N."/>
            <person name="Dhillon B."/>
            <person name="Hamelin R."/>
            <person name="Burleigh J."/>
            <person name="Smith J."/>
            <person name="Yandell M."/>
            <person name="Nelson C."/>
            <person name="Grigoriev I."/>
            <person name="Davis J."/>
        </authorList>
    </citation>
    <scope>NUCLEOTIDE SEQUENCE</scope>
    <source>
        <strain evidence="4">G11</strain>
    </source>
</reference>
<keyword evidence="5" id="KW-1185">Reference proteome</keyword>
<dbReference type="AlphaFoldDB" id="A0A9P6NXE3"/>
<evidence type="ECO:0000256" key="2">
    <source>
        <dbReference type="ARBA" id="ARBA00038334"/>
    </source>
</evidence>
<proteinExistence type="inferred from homology"/>
<dbReference type="PRINTS" id="PR00412">
    <property type="entry name" value="EPOXHYDRLASE"/>
</dbReference>
<dbReference type="SUPFAM" id="SSF53474">
    <property type="entry name" value="alpha/beta-Hydrolases"/>
    <property type="match status" value="1"/>
</dbReference>
<protein>
    <recommendedName>
        <fullName evidence="3">AB hydrolase-1 domain-containing protein</fullName>
    </recommendedName>
</protein>
<dbReference type="InterPro" id="IPR000639">
    <property type="entry name" value="Epox_hydrolase-like"/>
</dbReference>
<dbReference type="OrthoDB" id="408373at2759"/>
<organism evidence="4 5">
    <name type="scientific">Cronartium quercuum f. sp. fusiforme G11</name>
    <dbReference type="NCBI Taxonomy" id="708437"/>
    <lineage>
        <taxon>Eukaryota</taxon>
        <taxon>Fungi</taxon>
        <taxon>Dikarya</taxon>
        <taxon>Basidiomycota</taxon>
        <taxon>Pucciniomycotina</taxon>
        <taxon>Pucciniomycetes</taxon>
        <taxon>Pucciniales</taxon>
        <taxon>Coleosporiaceae</taxon>
        <taxon>Cronartium</taxon>
    </lineage>
</organism>
<dbReference type="InterPro" id="IPR000073">
    <property type="entry name" value="AB_hydrolase_1"/>
</dbReference>
<dbReference type="Pfam" id="PF00561">
    <property type="entry name" value="Abhydrolase_1"/>
    <property type="match status" value="1"/>
</dbReference>
<dbReference type="Proteomes" id="UP000886653">
    <property type="component" value="Unassembled WGS sequence"/>
</dbReference>
<dbReference type="PANTHER" id="PTHR43329">
    <property type="entry name" value="EPOXIDE HYDROLASE"/>
    <property type="match status" value="1"/>
</dbReference>
<name>A0A9P6NXE3_9BASI</name>
<feature type="domain" description="AB hydrolase-1" evidence="3">
    <location>
        <begin position="37"/>
        <end position="317"/>
    </location>
</feature>
<dbReference type="GO" id="GO:0016787">
    <property type="term" value="F:hydrolase activity"/>
    <property type="evidence" value="ECO:0007669"/>
    <property type="project" value="UniProtKB-KW"/>
</dbReference>